<name>A0A2Z7A1S1_9LAMI</name>
<accession>A0A2Z7A1S1</accession>
<dbReference type="Proteomes" id="UP000250235">
    <property type="component" value="Unassembled WGS sequence"/>
</dbReference>
<evidence type="ECO:0000313" key="1">
    <source>
        <dbReference type="EMBL" id="KZT76898.1"/>
    </source>
</evidence>
<proteinExistence type="predicted"/>
<dbReference type="EMBL" id="KV084367">
    <property type="protein sequence ID" value="KZT76898.1"/>
    <property type="molecule type" value="Genomic_DNA"/>
</dbReference>
<sequence>MATCALGASRIARDVGLVQAPPVQSLATRWPISCARLWLEERRRLAPLLRVTAETSRDKEARWPHVPRLLPLLVEDGRCLNARWPRDRRVLAGRCRATLAVEERCCARRRALPPLILVVVAPPAGRRSGDAQASFRRCRDGWSEFF</sequence>
<dbReference type="AlphaFoldDB" id="A0A2Z7A1S1"/>
<organism evidence="1 2">
    <name type="scientific">Dorcoceras hygrometricum</name>
    <dbReference type="NCBI Taxonomy" id="472368"/>
    <lineage>
        <taxon>Eukaryota</taxon>
        <taxon>Viridiplantae</taxon>
        <taxon>Streptophyta</taxon>
        <taxon>Embryophyta</taxon>
        <taxon>Tracheophyta</taxon>
        <taxon>Spermatophyta</taxon>
        <taxon>Magnoliopsida</taxon>
        <taxon>eudicotyledons</taxon>
        <taxon>Gunneridae</taxon>
        <taxon>Pentapetalae</taxon>
        <taxon>asterids</taxon>
        <taxon>lamiids</taxon>
        <taxon>Lamiales</taxon>
        <taxon>Gesneriaceae</taxon>
        <taxon>Didymocarpoideae</taxon>
        <taxon>Trichosporeae</taxon>
        <taxon>Loxocarpinae</taxon>
        <taxon>Dorcoceras</taxon>
    </lineage>
</organism>
<protein>
    <submittedName>
        <fullName evidence="1">Uncharacterized protein</fullName>
    </submittedName>
</protein>
<reference evidence="1 2" key="1">
    <citation type="journal article" date="2015" name="Proc. Natl. Acad. Sci. U.S.A.">
        <title>The resurrection genome of Boea hygrometrica: A blueprint for survival of dehydration.</title>
        <authorList>
            <person name="Xiao L."/>
            <person name="Yang G."/>
            <person name="Zhang L."/>
            <person name="Yang X."/>
            <person name="Zhao S."/>
            <person name="Ji Z."/>
            <person name="Zhou Q."/>
            <person name="Hu M."/>
            <person name="Wang Y."/>
            <person name="Chen M."/>
            <person name="Xu Y."/>
            <person name="Jin H."/>
            <person name="Xiao X."/>
            <person name="Hu G."/>
            <person name="Bao F."/>
            <person name="Hu Y."/>
            <person name="Wan P."/>
            <person name="Li L."/>
            <person name="Deng X."/>
            <person name="Kuang T."/>
            <person name="Xiang C."/>
            <person name="Zhu J.K."/>
            <person name="Oliver M.J."/>
            <person name="He Y."/>
        </authorList>
    </citation>
    <scope>NUCLEOTIDE SEQUENCE [LARGE SCALE GENOMIC DNA]</scope>
    <source>
        <strain evidence="2">cv. XS01</strain>
    </source>
</reference>
<gene>
    <name evidence="1" type="ORF">F511_46077</name>
</gene>
<keyword evidence="2" id="KW-1185">Reference proteome</keyword>
<evidence type="ECO:0000313" key="2">
    <source>
        <dbReference type="Proteomes" id="UP000250235"/>
    </source>
</evidence>